<dbReference type="Proteomes" id="UP000305196">
    <property type="component" value="Unassembled WGS sequence"/>
</dbReference>
<sequence length="405" mass="46088">MLYESYVELSSLDRLINRLDKKTYGDCDQSTLDLFVSVDESSKETLKNIGCNLESGYRYLTASDGNTLTDLCKYLNLWLYVQKSEYINDNSGIPEKQWKLIENLWDNLDGQDGTSKCRRQEDSYNISDKKKHMELLKYCIYRDHIKKRCEISPKRTSIIPPFCAALSEYTNEKYEEFKRENPCLDNSVGDNHYKYYVSKECSLYDMPKTFPKFDSQKKEILYANNSREAISKCANTTKSDAPVAEENHDRVGENPSGVVEDASGAEGKVVRPRLDDHQARSDDDRAGLAGNLAEHNELDPQLPTGHLKGQDTVIIASDGNSIQAIMPPKIGTIGATLAGSSLFLLMMYKYTPLGSWVNTKILRKDKLMENMRKNNYELLLNDLGEGDVSLNDTMYHIRYNSSSNQ</sequence>
<protein>
    <submittedName>
        <fullName evidence="2">VIR protein</fullName>
    </submittedName>
</protein>
<dbReference type="VEuPathDB" id="PlasmoDB:PVX_019160"/>
<dbReference type="InterPro" id="IPR008780">
    <property type="entry name" value="Plasmodium_Vir"/>
</dbReference>
<evidence type="ECO:0000256" key="1">
    <source>
        <dbReference type="SAM" id="MobiDB-lite"/>
    </source>
</evidence>
<dbReference type="EMBL" id="FLYI01000044">
    <property type="protein sequence ID" value="SCA59862.1"/>
    <property type="molecule type" value="Genomic_DNA"/>
</dbReference>
<name>A0A1G4E1L0_PLAVI</name>
<dbReference type="Pfam" id="PF05795">
    <property type="entry name" value="Plasmodium_Vir"/>
    <property type="match status" value="1"/>
</dbReference>
<dbReference type="VEuPathDB" id="PlasmoDB:PVPAM_040008100"/>
<dbReference type="AlphaFoldDB" id="A0A1G4E1L0"/>
<dbReference type="VEuPathDB" id="PlasmoDB:PVW1_050045400"/>
<dbReference type="VEuPathDB" id="PlasmoDB:PVP01_0007150"/>
<proteinExistence type="predicted"/>
<feature type="region of interest" description="Disordered" evidence="1">
    <location>
        <begin position="236"/>
        <end position="284"/>
    </location>
</feature>
<accession>A0A1G4E1L0</accession>
<feature type="compositionally biased region" description="Basic and acidic residues" evidence="1">
    <location>
        <begin position="268"/>
        <end position="284"/>
    </location>
</feature>
<organism evidence="2 3">
    <name type="scientific">Plasmodium vivax</name>
    <name type="common">malaria parasite P. vivax</name>
    <dbReference type="NCBI Taxonomy" id="5855"/>
    <lineage>
        <taxon>Eukaryota</taxon>
        <taxon>Sar</taxon>
        <taxon>Alveolata</taxon>
        <taxon>Apicomplexa</taxon>
        <taxon>Aconoidasida</taxon>
        <taxon>Haemosporida</taxon>
        <taxon>Plasmodiidae</taxon>
        <taxon>Plasmodium</taxon>
        <taxon>Plasmodium (Plasmodium)</taxon>
    </lineage>
</organism>
<gene>
    <name evidence="2" type="ORF">PVC01_000025200</name>
</gene>
<evidence type="ECO:0000313" key="2">
    <source>
        <dbReference type="EMBL" id="SCA59862.1"/>
    </source>
</evidence>
<evidence type="ECO:0000313" key="3">
    <source>
        <dbReference type="Proteomes" id="UP000305196"/>
    </source>
</evidence>
<reference evidence="2 3" key="1">
    <citation type="submission" date="2016-07" db="EMBL/GenBank/DDBJ databases">
        <authorList>
            <consortium name="Pathogen Informatics"/>
        </authorList>
    </citation>
    <scope>NUCLEOTIDE SEQUENCE [LARGE SCALE GENOMIC DNA]</scope>
</reference>